<proteinExistence type="predicted"/>
<feature type="region of interest" description="Disordered" evidence="2">
    <location>
        <begin position="360"/>
        <end position="400"/>
    </location>
</feature>
<dbReference type="CDD" id="cd00067">
    <property type="entry name" value="GAL4"/>
    <property type="match status" value="1"/>
</dbReference>
<evidence type="ECO:0000313" key="4">
    <source>
        <dbReference type="EMBL" id="GAB1309837.1"/>
    </source>
</evidence>
<dbReference type="EMBL" id="BAAFSV010000001">
    <property type="protein sequence ID" value="GAB1309837.1"/>
    <property type="molecule type" value="Genomic_DNA"/>
</dbReference>
<dbReference type="Proteomes" id="UP001628179">
    <property type="component" value="Unassembled WGS sequence"/>
</dbReference>
<feature type="domain" description="Zn(2)-C6 fungal-type" evidence="3">
    <location>
        <begin position="59"/>
        <end position="82"/>
    </location>
</feature>
<sequence>MADSGSPVFANGQDLVSRNLPSLARSIYCFRATGQPRRSRARFSTEEKEKVLQVRRQGACLRCRILKIQCSAENPCQPCLQSAVRGYERKVLSFCYCVRTRFADVNIFASPLPTGAAPMQTENLMSRMSNLLARLATPASFSLASDPDVFNDTMVSWLTDPDFHLPNGSIVGLCCSSLLGLQFQEESNEADGLITDFQRFMLATSLAHSGWRDGVKTIKSRELCAASQISGSRLIKRLDRILTPQFLARFGRESCQVLFLLVLGVALGVGYSSSQLEDHSPSFPSEMLSPEFQRSPTLWLAMKEHLCQMLAHHLIFVGSLLGIKLETGLEQRIIDTAVRRWNKAESFIWADAEVLSEDQQHACSEKAESSGKAAASDEDRKPQTETEPQSPPRLTSEPPQLVPIAFPEVGQFQTQRFNQWSENPLSYFSMFDEPESFGSSDSGSASQERRERQMRTNSESIPRHHEHVRPPQAKRRSVWIVRPFDAGPEHGILSTHARLRADDGMETLRSFV</sequence>
<keyword evidence="1" id="KW-0539">Nucleus</keyword>
<dbReference type="PANTHER" id="PTHR35392">
    <property type="entry name" value="ZN(II)2CYS6 TRANSCRIPTION FACTOR (EUROFUNG)-RELATED-RELATED"/>
    <property type="match status" value="1"/>
</dbReference>
<evidence type="ECO:0000256" key="2">
    <source>
        <dbReference type="SAM" id="MobiDB-lite"/>
    </source>
</evidence>
<dbReference type="InterPro" id="IPR001138">
    <property type="entry name" value="Zn2Cys6_DnaBD"/>
</dbReference>
<dbReference type="Gene3D" id="4.10.240.10">
    <property type="entry name" value="Zn(2)-C6 fungal-type DNA-binding domain"/>
    <property type="match status" value="1"/>
</dbReference>
<accession>A0ABQ0FWF9</accession>
<evidence type="ECO:0000313" key="5">
    <source>
        <dbReference type="Proteomes" id="UP001628179"/>
    </source>
</evidence>
<dbReference type="InterPro" id="IPR036864">
    <property type="entry name" value="Zn2-C6_fun-type_DNA-bd_sf"/>
</dbReference>
<feature type="region of interest" description="Disordered" evidence="2">
    <location>
        <begin position="431"/>
        <end position="474"/>
    </location>
</feature>
<feature type="compositionally biased region" description="Low complexity" evidence="2">
    <location>
        <begin position="436"/>
        <end position="446"/>
    </location>
</feature>
<dbReference type="InterPro" id="IPR052973">
    <property type="entry name" value="Fungal_sec-metab_reg_TF"/>
</dbReference>
<dbReference type="SUPFAM" id="SSF57701">
    <property type="entry name" value="Zn2/Cys6 DNA-binding domain"/>
    <property type="match status" value="1"/>
</dbReference>
<comment type="caution">
    <text evidence="4">The sequence shown here is derived from an EMBL/GenBank/DDBJ whole genome shotgun (WGS) entry which is preliminary data.</text>
</comment>
<organism evidence="4 5">
    <name type="scientific">Madurella fahalii</name>
    <dbReference type="NCBI Taxonomy" id="1157608"/>
    <lineage>
        <taxon>Eukaryota</taxon>
        <taxon>Fungi</taxon>
        <taxon>Dikarya</taxon>
        <taxon>Ascomycota</taxon>
        <taxon>Pezizomycotina</taxon>
        <taxon>Sordariomycetes</taxon>
        <taxon>Sordariomycetidae</taxon>
        <taxon>Sordariales</taxon>
        <taxon>Sordariales incertae sedis</taxon>
        <taxon>Madurella</taxon>
    </lineage>
</organism>
<dbReference type="GeneID" id="98170792"/>
<evidence type="ECO:0000259" key="3">
    <source>
        <dbReference type="Pfam" id="PF00172"/>
    </source>
</evidence>
<gene>
    <name evidence="4" type="ORF">MFIFM68171_00047</name>
</gene>
<protein>
    <submittedName>
        <fullName evidence="4">Zn(2)-C6 fungal-type domain-containing protein</fullName>
    </submittedName>
</protein>
<evidence type="ECO:0000256" key="1">
    <source>
        <dbReference type="ARBA" id="ARBA00023242"/>
    </source>
</evidence>
<feature type="compositionally biased region" description="Basic and acidic residues" evidence="2">
    <location>
        <begin position="360"/>
        <end position="384"/>
    </location>
</feature>
<dbReference type="RefSeq" id="XP_070911570.1">
    <property type="nucleotide sequence ID" value="XM_071055469.1"/>
</dbReference>
<feature type="compositionally biased region" description="Basic residues" evidence="2">
    <location>
        <begin position="464"/>
        <end position="474"/>
    </location>
</feature>
<dbReference type="Pfam" id="PF00172">
    <property type="entry name" value="Zn_clus"/>
    <property type="match status" value="1"/>
</dbReference>
<reference evidence="4 5" key="1">
    <citation type="submission" date="2024-09" db="EMBL/GenBank/DDBJ databases">
        <title>Itraconazole resistance in Madurella fahalii resulting from another homologue of gene encoding cytochrome P450 14-alpha sterol demethylase (CYP51).</title>
        <authorList>
            <person name="Yoshioka I."/>
            <person name="Fahal A.H."/>
            <person name="Kaneko S."/>
            <person name="Yaguchi T."/>
        </authorList>
    </citation>
    <scope>NUCLEOTIDE SEQUENCE [LARGE SCALE GENOMIC DNA]</scope>
    <source>
        <strain evidence="4 5">IFM 68171</strain>
    </source>
</reference>
<name>A0ABQ0FWF9_9PEZI</name>
<keyword evidence="5" id="KW-1185">Reference proteome</keyword>